<sequence length="232" mass="24363">MRSADIISFLTLAASASAAHHMAKRNDLGTVAVPTAQDVENAINEWNLDVNTVNSFLERAPGELDDLPTLASDAHNVASNFAAEEPNQLGTLVNWFTSDSNNPDSAPDAFHCAANDLAVGQTIGSTTFNFKSLVLDVFADIVEDANAGNRDAVSNLLDVVNSYRCCNVLPDLDILWRDSAISADLLIQNPVTGGVPITPARPSTCSAFDCSKTVGASTCSTEDNGSFGTPGS</sequence>
<feature type="chain" id="PRO_5044196816" evidence="1">
    <location>
        <begin position="19"/>
        <end position="232"/>
    </location>
</feature>
<keyword evidence="3" id="KW-1185">Reference proteome</keyword>
<protein>
    <submittedName>
        <fullName evidence="2">Uncharacterized protein</fullName>
    </submittedName>
</protein>
<evidence type="ECO:0000256" key="1">
    <source>
        <dbReference type="SAM" id="SignalP"/>
    </source>
</evidence>
<feature type="signal peptide" evidence="1">
    <location>
        <begin position="1"/>
        <end position="18"/>
    </location>
</feature>
<dbReference type="GeneID" id="96002852"/>
<gene>
    <name evidence="2" type="ORF">WHR41_01408</name>
</gene>
<reference evidence="2 3" key="1">
    <citation type="journal article" date="2020" name="Microbiol. Resour. Announc.">
        <title>Draft Genome Sequence of a Cladosporium Species Isolated from the Mesophotic Ascidian Didemnum maculosum.</title>
        <authorList>
            <person name="Gioti A."/>
            <person name="Siaperas R."/>
            <person name="Nikolaivits E."/>
            <person name="Le Goff G."/>
            <person name="Ouazzani J."/>
            <person name="Kotoulas G."/>
            <person name="Topakas E."/>
        </authorList>
    </citation>
    <scope>NUCLEOTIDE SEQUENCE [LARGE SCALE GENOMIC DNA]</scope>
    <source>
        <strain evidence="2 3">TM138-S3</strain>
    </source>
</reference>
<evidence type="ECO:0000313" key="3">
    <source>
        <dbReference type="Proteomes" id="UP000803884"/>
    </source>
</evidence>
<proteinExistence type="predicted"/>
<organism evidence="2 3">
    <name type="scientific">Cladosporium halotolerans</name>
    <dbReference type="NCBI Taxonomy" id="1052096"/>
    <lineage>
        <taxon>Eukaryota</taxon>
        <taxon>Fungi</taxon>
        <taxon>Dikarya</taxon>
        <taxon>Ascomycota</taxon>
        <taxon>Pezizomycotina</taxon>
        <taxon>Dothideomycetes</taxon>
        <taxon>Dothideomycetidae</taxon>
        <taxon>Cladosporiales</taxon>
        <taxon>Cladosporiaceae</taxon>
        <taxon>Cladosporium</taxon>
    </lineage>
</organism>
<dbReference type="RefSeq" id="XP_069233098.1">
    <property type="nucleotide sequence ID" value="XM_069370014.1"/>
</dbReference>
<dbReference type="AlphaFoldDB" id="A0AB34KYX6"/>
<dbReference type="Proteomes" id="UP000803884">
    <property type="component" value="Unassembled WGS sequence"/>
</dbReference>
<accession>A0AB34KYX6</accession>
<comment type="caution">
    <text evidence="2">The sequence shown here is derived from an EMBL/GenBank/DDBJ whole genome shotgun (WGS) entry which is preliminary data.</text>
</comment>
<name>A0AB34KYX6_9PEZI</name>
<keyword evidence="1" id="KW-0732">Signal</keyword>
<evidence type="ECO:0000313" key="2">
    <source>
        <dbReference type="EMBL" id="KAL1589993.1"/>
    </source>
</evidence>
<dbReference type="EMBL" id="JAAQHG020000003">
    <property type="protein sequence ID" value="KAL1589993.1"/>
    <property type="molecule type" value="Genomic_DNA"/>
</dbReference>